<organism evidence="2 3">
    <name type="scientific">Litchfieldia luteola</name>
    <dbReference type="NCBI Taxonomy" id="682179"/>
    <lineage>
        <taxon>Bacteria</taxon>
        <taxon>Bacillati</taxon>
        <taxon>Bacillota</taxon>
        <taxon>Bacilli</taxon>
        <taxon>Bacillales</taxon>
        <taxon>Bacillaceae</taxon>
        <taxon>Litchfieldia</taxon>
    </lineage>
</organism>
<evidence type="ECO:0000313" key="2">
    <source>
        <dbReference type="EMBL" id="MBE4908442.1"/>
    </source>
</evidence>
<sequence length="55" mass="6254">MTDQNINNDNVQNETTTSHTEPDGTMHVVHKDNEATDDFLLKMVKTDAFKTMTNN</sequence>
<proteinExistence type="predicted"/>
<gene>
    <name evidence="2" type="ORF">IMZ08_10280</name>
</gene>
<protein>
    <submittedName>
        <fullName evidence="2">Uncharacterized protein</fullName>
    </submittedName>
</protein>
<reference evidence="2 3" key="1">
    <citation type="submission" date="2020-10" db="EMBL/GenBank/DDBJ databases">
        <title>Bacillus sp. HD4P25, an endophyte from a halophyte.</title>
        <authorList>
            <person name="Sun J.-Q."/>
        </authorList>
    </citation>
    <scope>NUCLEOTIDE SEQUENCE [LARGE SCALE GENOMIC DNA]</scope>
    <source>
        <strain evidence="2 3">YIM 93174</strain>
    </source>
</reference>
<accession>A0ABR9QIW8</accession>
<dbReference type="EMBL" id="JADCLJ010000020">
    <property type="protein sequence ID" value="MBE4908442.1"/>
    <property type="molecule type" value="Genomic_DNA"/>
</dbReference>
<evidence type="ECO:0000313" key="3">
    <source>
        <dbReference type="Proteomes" id="UP001516662"/>
    </source>
</evidence>
<feature type="compositionally biased region" description="Polar residues" evidence="1">
    <location>
        <begin position="1"/>
        <end position="19"/>
    </location>
</feature>
<dbReference type="RefSeq" id="WP_193536149.1">
    <property type="nucleotide sequence ID" value="NZ_JADCLJ010000020.1"/>
</dbReference>
<name>A0ABR9QIW8_9BACI</name>
<feature type="region of interest" description="Disordered" evidence="1">
    <location>
        <begin position="1"/>
        <end position="31"/>
    </location>
</feature>
<dbReference type="Proteomes" id="UP001516662">
    <property type="component" value="Unassembled WGS sequence"/>
</dbReference>
<keyword evidence="3" id="KW-1185">Reference proteome</keyword>
<evidence type="ECO:0000256" key="1">
    <source>
        <dbReference type="SAM" id="MobiDB-lite"/>
    </source>
</evidence>
<comment type="caution">
    <text evidence="2">The sequence shown here is derived from an EMBL/GenBank/DDBJ whole genome shotgun (WGS) entry which is preliminary data.</text>
</comment>
<feature type="compositionally biased region" description="Basic and acidic residues" evidence="1">
    <location>
        <begin position="20"/>
        <end position="31"/>
    </location>
</feature>